<reference evidence="2" key="1">
    <citation type="journal article" date="2014" name="Int. J. Syst. Evol. Microbiol.">
        <title>Complete genome sequence of Corynebacterium casei LMG S-19264T (=DSM 44701T), isolated from a smear-ripened cheese.</title>
        <authorList>
            <consortium name="US DOE Joint Genome Institute (JGI-PGF)"/>
            <person name="Walter F."/>
            <person name="Albersmeier A."/>
            <person name="Kalinowski J."/>
            <person name="Ruckert C."/>
        </authorList>
    </citation>
    <scope>NUCLEOTIDE SEQUENCE</scope>
    <source>
        <strain evidence="2">CGMCC 1.15152</strain>
    </source>
</reference>
<reference evidence="2" key="2">
    <citation type="submission" date="2020-09" db="EMBL/GenBank/DDBJ databases">
        <authorList>
            <person name="Sun Q."/>
            <person name="Zhou Y."/>
        </authorList>
    </citation>
    <scope>NUCLEOTIDE SEQUENCE</scope>
    <source>
        <strain evidence="2">CGMCC 1.15152</strain>
    </source>
</reference>
<evidence type="ECO:0000313" key="2">
    <source>
        <dbReference type="EMBL" id="GGD30321.1"/>
    </source>
</evidence>
<sequence length="136" mass="15171">MLSNTLSRRVEWGDCDPAGIVFNPQFFRWFDHGTTMLYEAAGWPKPQLLERFGAAGCPVVDTRASFRAPCRFGDDVQITSEIAEIGTRSFSIRHTLTKGDEVCVEGYETRVWTAEKPDGGLGSAPLPDELVERFRG</sequence>
<keyword evidence="3" id="KW-1185">Reference proteome</keyword>
<proteinExistence type="predicted"/>
<dbReference type="Pfam" id="PF13279">
    <property type="entry name" value="4HBT_2"/>
    <property type="match status" value="1"/>
</dbReference>
<dbReference type="PANTHER" id="PTHR31793">
    <property type="entry name" value="4-HYDROXYBENZOYL-COA THIOESTERASE FAMILY MEMBER"/>
    <property type="match status" value="1"/>
</dbReference>
<dbReference type="GO" id="GO:0047617">
    <property type="term" value="F:fatty acyl-CoA hydrolase activity"/>
    <property type="evidence" value="ECO:0007669"/>
    <property type="project" value="TreeGrafter"/>
</dbReference>
<dbReference type="AlphaFoldDB" id="A0A916Y4J3"/>
<dbReference type="RefSeq" id="WP_188711026.1">
    <property type="nucleotide sequence ID" value="NZ_BMHO01000001.1"/>
</dbReference>
<dbReference type="InterPro" id="IPR050563">
    <property type="entry name" value="4-hydroxybenzoyl-CoA_TE"/>
</dbReference>
<dbReference type="CDD" id="cd00586">
    <property type="entry name" value="4HBT"/>
    <property type="match status" value="1"/>
</dbReference>
<dbReference type="Proteomes" id="UP000633205">
    <property type="component" value="Unassembled WGS sequence"/>
</dbReference>
<dbReference type="Gene3D" id="3.10.129.10">
    <property type="entry name" value="Hotdog Thioesterase"/>
    <property type="match status" value="1"/>
</dbReference>
<protein>
    <submittedName>
        <fullName evidence="2">4-hydroxybenzoyl-CoA thioesterase</fullName>
    </submittedName>
</protein>
<gene>
    <name evidence="2" type="ORF">GCM10010915_08280</name>
</gene>
<organism evidence="2 3">
    <name type="scientific">Microbacterium faecale</name>
    <dbReference type="NCBI Taxonomy" id="1804630"/>
    <lineage>
        <taxon>Bacteria</taxon>
        <taxon>Bacillati</taxon>
        <taxon>Actinomycetota</taxon>
        <taxon>Actinomycetes</taxon>
        <taxon>Micrococcales</taxon>
        <taxon>Microbacteriaceae</taxon>
        <taxon>Microbacterium</taxon>
    </lineage>
</organism>
<comment type="caution">
    <text evidence="2">The sequence shown here is derived from an EMBL/GenBank/DDBJ whole genome shotgun (WGS) entry which is preliminary data.</text>
</comment>
<dbReference type="EMBL" id="BMHO01000001">
    <property type="protein sequence ID" value="GGD30321.1"/>
    <property type="molecule type" value="Genomic_DNA"/>
</dbReference>
<dbReference type="InterPro" id="IPR029069">
    <property type="entry name" value="HotDog_dom_sf"/>
</dbReference>
<evidence type="ECO:0000313" key="3">
    <source>
        <dbReference type="Proteomes" id="UP000633205"/>
    </source>
</evidence>
<keyword evidence="1" id="KW-0378">Hydrolase</keyword>
<dbReference type="SUPFAM" id="SSF54637">
    <property type="entry name" value="Thioesterase/thiol ester dehydrase-isomerase"/>
    <property type="match status" value="1"/>
</dbReference>
<dbReference type="PANTHER" id="PTHR31793:SF37">
    <property type="entry name" value="ACYL-COA THIOESTER HYDROLASE YBGC"/>
    <property type="match status" value="1"/>
</dbReference>
<name>A0A916Y4J3_9MICO</name>
<evidence type="ECO:0000256" key="1">
    <source>
        <dbReference type="ARBA" id="ARBA00022801"/>
    </source>
</evidence>
<accession>A0A916Y4J3</accession>